<name>A0ABT3NC17_9BACT</name>
<evidence type="ECO:0000256" key="3">
    <source>
        <dbReference type="SAM" id="Phobius"/>
    </source>
</evidence>
<dbReference type="InterPro" id="IPR000160">
    <property type="entry name" value="GGDEF_dom"/>
</dbReference>
<dbReference type="PROSITE" id="PS50887">
    <property type="entry name" value="GGDEF"/>
    <property type="match status" value="1"/>
</dbReference>
<feature type="transmembrane region" description="Helical" evidence="3">
    <location>
        <begin position="123"/>
        <end position="142"/>
    </location>
</feature>
<sequence>MTMKKNTPFKAADRDSLLSHEDLISVEKALLSTLEKGFHPLRFPDLLENAYRAKEARQQKKLFPLLGAGALLLFLLYAIADYFLLPDIYKTAWSIRFFAVTPICAGILILIRSPSIPNHADILMVLALLTGTFAILLFLTLSKAPISAHYHTGILISVIFITIATRIRFHLALAACLLIFTAYAVSLPFVFSMPTAAKINSIFILATAILVCLVGCYQMEYRHRKEYVAAQMKKVDTLRLRYTNQELTRLSLSDPLTGLANRRHFDESLRRNWRKAARSGDSLALLFIDVDNFKTYNDNYGHPAGDECLKSIAGILKAHSRRPSDLPARFGGEEFVLLLPNTEKKQAAMIADSILQKVQKLAIRHDHSPVAPYLTISIGVSARIPDDETEAQTLLDRADAALYRAKILSKNRVEEN</sequence>
<dbReference type="PANTHER" id="PTHR45138">
    <property type="entry name" value="REGULATORY COMPONENTS OF SENSORY TRANSDUCTION SYSTEM"/>
    <property type="match status" value="1"/>
</dbReference>
<evidence type="ECO:0000313" key="5">
    <source>
        <dbReference type="EMBL" id="MCW7755006.1"/>
    </source>
</evidence>
<dbReference type="EC" id="2.7.7.65" evidence="1"/>
<dbReference type="RefSeq" id="WP_265425919.1">
    <property type="nucleotide sequence ID" value="NZ_JAPFPW010000019.1"/>
</dbReference>
<dbReference type="InterPro" id="IPR029787">
    <property type="entry name" value="Nucleotide_cyclase"/>
</dbReference>
<dbReference type="Pfam" id="PF00990">
    <property type="entry name" value="GGDEF"/>
    <property type="match status" value="1"/>
</dbReference>
<keyword evidence="3" id="KW-0812">Transmembrane</keyword>
<protein>
    <recommendedName>
        <fullName evidence="1">diguanylate cyclase</fullName>
        <ecNumber evidence="1">2.7.7.65</ecNumber>
    </recommendedName>
</protein>
<feature type="transmembrane region" description="Helical" evidence="3">
    <location>
        <begin position="62"/>
        <end position="80"/>
    </location>
</feature>
<reference evidence="5 6" key="1">
    <citation type="submission" date="2022-11" db="EMBL/GenBank/DDBJ databases">
        <title>Desulfobotulus tamanensis H1 sp. nov. - anaerobic, alkaliphilic, sulphate reducing bacterium isolated from terrestrial mud volcano.</title>
        <authorList>
            <person name="Frolova A."/>
            <person name="Merkel A.Y."/>
            <person name="Slobodkin A.I."/>
        </authorList>
    </citation>
    <scope>NUCLEOTIDE SEQUENCE [LARGE SCALE GENOMIC DNA]</scope>
    <source>
        <strain evidence="5 6">H1</strain>
    </source>
</reference>
<gene>
    <name evidence="5" type="ORF">OOT00_13520</name>
</gene>
<dbReference type="EMBL" id="JAPFPW010000019">
    <property type="protein sequence ID" value="MCW7755006.1"/>
    <property type="molecule type" value="Genomic_DNA"/>
</dbReference>
<evidence type="ECO:0000256" key="2">
    <source>
        <dbReference type="ARBA" id="ARBA00034247"/>
    </source>
</evidence>
<feature type="transmembrane region" description="Helical" evidence="3">
    <location>
        <begin position="197"/>
        <end position="217"/>
    </location>
</feature>
<feature type="transmembrane region" description="Helical" evidence="3">
    <location>
        <begin position="148"/>
        <end position="164"/>
    </location>
</feature>
<dbReference type="SMART" id="SM00267">
    <property type="entry name" value="GGDEF"/>
    <property type="match status" value="1"/>
</dbReference>
<feature type="transmembrane region" description="Helical" evidence="3">
    <location>
        <begin position="92"/>
        <end position="111"/>
    </location>
</feature>
<dbReference type="PANTHER" id="PTHR45138:SF9">
    <property type="entry name" value="DIGUANYLATE CYCLASE DGCM-RELATED"/>
    <property type="match status" value="1"/>
</dbReference>
<dbReference type="InterPro" id="IPR043128">
    <property type="entry name" value="Rev_trsase/Diguanyl_cyclase"/>
</dbReference>
<keyword evidence="3" id="KW-0472">Membrane</keyword>
<dbReference type="SUPFAM" id="SSF55073">
    <property type="entry name" value="Nucleotide cyclase"/>
    <property type="match status" value="1"/>
</dbReference>
<evidence type="ECO:0000313" key="6">
    <source>
        <dbReference type="Proteomes" id="UP001209681"/>
    </source>
</evidence>
<feature type="transmembrane region" description="Helical" evidence="3">
    <location>
        <begin position="171"/>
        <end position="191"/>
    </location>
</feature>
<evidence type="ECO:0000256" key="1">
    <source>
        <dbReference type="ARBA" id="ARBA00012528"/>
    </source>
</evidence>
<organism evidence="5 6">
    <name type="scientific">Desulfobotulus pelophilus</name>
    <dbReference type="NCBI Taxonomy" id="2823377"/>
    <lineage>
        <taxon>Bacteria</taxon>
        <taxon>Pseudomonadati</taxon>
        <taxon>Thermodesulfobacteriota</taxon>
        <taxon>Desulfobacteria</taxon>
        <taxon>Desulfobacterales</taxon>
        <taxon>Desulfobacteraceae</taxon>
        <taxon>Desulfobotulus</taxon>
    </lineage>
</organism>
<proteinExistence type="predicted"/>
<comment type="catalytic activity">
    <reaction evidence="2">
        <text>2 GTP = 3',3'-c-di-GMP + 2 diphosphate</text>
        <dbReference type="Rhea" id="RHEA:24898"/>
        <dbReference type="ChEBI" id="CHEBI:33019"/>
        <dbReference type="ChEBI" id="CHEBI:37565"/>
        <dbReference type="ChEBI" id="CHEBI:58805"/>
        <dbReference type="EC" id="2.7.7.65"/>
    </reaction>
</comment>
<comment type="caution">
    <text evidence="5">The sequence shown here is derived from an EMBL/GenBank/DDBJ whole genome shotgun (WGS) entry which is preliminary data.</text>
</comment>
<dbReference type="CDD" id="cd01949">
    <property type="entry name" value="GGDEF"/>
    <property type="match status" value="1"/>
</dbReference>
<keyword evidence="6" id="KW-1185">Reference proteome</keyword>
<accession>A0ABT3NC17</accession>
<dbReference type="Proteomes" id="UP001209681">
    <property type="component" value="Unassembled WGS sequence"/>
</dbReference>
<feature type="domain" description="GGDEF" evidence="4">
    <location>
        <begin position="281"/>
        <end position="416"/>
    </location>
</feature>
<dbReference type="InterPro" id="IPR050469">
    <property type="entry name" value="Diguanylate_Cyclase"/>
</dbReference>
<dbReference type="NCBIfam" id="TIGR00254">
    <property type="entry name" value="GGDEF"/>
    <property type="match status" value="1"/>
</dbReference>
<dbReference type="Gene3D" id="3.30.70.270">
    <property type="match status" value="1"/>
</dbReference>
<keyword evidence="3" id="KW-1133">Transmembrane helix</keyword>
<evidence type="ECO:0000259" key="4">
    <source>
        <dbReference type="PROSITE" id="PS50887"/>
    </source>
</evidence>